<evidence type="ECO:0000256" key="1">
    <source>
        <dbReference type="ARBA" id="ARBA00007527"/>
    </source>
</evidence>
<reference evidence="5 6" key="1">
    <citation type="journal article" date="2011" name="Genome Res.">
        <title>Phylogeny-wide analysis of social amoeba genomes highlights ancient origins for complex intercellular communication.</title>
        <authorList>
            <person name="Heidel A.J."/>
            <person name="Lawal H.M."/>
            <person name="Felder M."/>
            <person name="Schilde C."/>
            <person name="Helps N.R."/>
            <person name="Tunggal B."/>
            <person name="Rivero F."/>
            <person name="John U."/>
            <person name="Schleicher M."/>
            <person name="Eichinger L."/>
            <person name="Platzer M."/>
            <person name="Noegel A.A."/>
            <person name="Schaap P."/>
            <person name="Gloeckner G."/>
        </authorList>
    </citation>
    <scope>NUCLEOTIDE SEQUENCE [LARGE SCALE GENOMIC DNA]</scope>
    <source>
        <strain evidence="6">ATCC 26659 / Pp 5 / PN500</strain>
    </source>
</reference>
<comment type="caution">
    <text evidence="5">The sequence shown here is derived from an EMBL/GenBank/DDBJ whole genome shotgun (WGS) entry which is preliminary data.</text>
</comment>
<feature type="domain" description="IPT/TIG" evidence="4">
    <location>
        <begin position="1730"/>
        <end position="1810"/>
    </location>
</feature>
<dbReference type="GeneID" id="31360682"/>
<evidence type="ECO:0000259" key="4">
    <source>
        <dbReference type="Pfam" id="PF01833"/>
    </source>
</evidence>
<dbReference type="GO" id="GO:0004531">
    <property type="term" value="F:deoxyribonuclease II activity"/>
    <property type="evidence" value="ECO:0007669"/>
    <property type="project" value="InterPro"/>
</dbReference>
<dbReference type="RefSeq" id="XP_020434079.1">
    <property type="nucleotide sequence ID" value="XM_020576090.1"/>
</dbReference>
<dbReference type="PANTHER" id="PTHR10858:SF25">
    <property type="entry name" value="DEOXYRIBONUCLEASE II FAMILY PROTEIN"/>
    <property type="match status" value="1"/>
</dbReference>
<feature type="domain" description="IPT/TIG" evidence="4">
    <location>
        <begin position="237"/>
        <end position="292"/>
    </location>
</feature>
<evidence type="ECO:0000313" key="6">
    <source>
        <dbReference type="Proteomes" id="UP000001396"/>
    </source>
</evidence>
<evidence type="ECO:0000256" key="3">
    <source>
        <dbReference type="SAM" id="Phobius"/>
    </source>
</evidence>
<keyword evidence="6" id="KW-1185">Reference proteome</keyword>
<dbReference type="CDD" id="cd00603">
    <property type="entry name" value="IPT_PCSR"/>
    <property type="match status" value="3"/>
</dbReference>
<dbReference type="InParanoid" id="D3B9Q0"/>
<dbReference type="SUPFAM" id="SSF81296">
    <property type="entry name" value="E set domains"/>
    <property type="match status" value="3"/>
</dbReference>
<gene>
    <name evidence="5" type="ORF">PPL_05196</name>
</gene>
<dbReference type="Gene3D" id="2.60.40.10">
    <property type="entry name" value="Immunoglobulins"/>
    <property type="match status" value="4"/>
</dbReference>
<protein>
    <recommendedName>
        <fullName evidence="4">IPT/TIG domain-containing protein</fullName>
    </recommendedName>
</protein>
<dbReference type="Proteomes" id="UP000001396">
    <property type="component" value="Unassembled WGS sequence"/>
</dbReference>
<dbReference type="InterPro" id="IPR013783">
    <property type="entry name" value="Ig-like_fold"/>
</dbReference>
<dbReference type="InterPro" id="IPR002909">
    <property type="entry name" value="IPT_dom"/>
</dbReference>
<dbReference type="SUPFAM" id="SSF117074">
    <property type="entry name" value="Hypothetical protein PA1324"/>
    <property type="match status" value="1"/>
</dbReference>
<dbReference type="InterPro" id="IPR004947">
    <property type="entry name" value="DNase_II"/>
</dbReference>
<feature type="transmembrane region" description="Helical" evidence="3">
    <location>
        <begin position="20"/>
        <end position="44"/>
    </location>
</feature>
<feature type="domain" description="IPT/TIG" evidence="4">
    <location>
        <begin position="1637"/>
        <end position="1709"/>
    </location>
</feature>
<dbReference type="EMBL" id="ADBJ01000022">
    <property type="protein sequence ID" value="EFA81962.1"/>
    <property type="molecule type" value="Genomic_DNA"/>
</dbReference>
<proteinExistence type="inferred from homology"/>
<evidence type="ECO:0000256" key="2">
    <source>
        <dbReference type="ARBA" id="ARBA00022801"/>
    </source>
</evidence>
<dbReference type="PANTHER" id="PTHR10858">
    <property type="entry name" value="DEOXYRIBONUCLEASE II"/>
    <property type="match status" value="1"/>
</dbReference>
<keyword evidence="2" id="KW-0378">Hydrolase</keyword>
<accession>D3B9Q0</accession>
<organism evidence="5 6">
    <name type="scientific">Heterostelium pallidum (strain ATCC 26659 / Pp 5 / PN500)</name>
    <name type="common">Cellular slime mold</name>
    <name type="synonym">Polysphondylium pallidum</name>
    <dbReference type="NCBI Taxonomy" id="670386"/>
    <lineage>
        <taxon>Eukaryota</taxon>
        <taxon>Amoebozoa</taxon>
        <taxon>Evosea</taxon>
        <taxon>Eumycetozoa</taxon>
        <taxon>Dictyostelia</taxon>
        <taxon>Acytosteliales</taxon>
        <taxon>Acytosteliaceae</taxon>
        <taxon>Heterostelium</taxon>
    </lineage>
</organism>
<comment type="similarity">
    <text evidence="1">Belongs to the DNase II family.</text>
</comment>
<keyword evidence="3" id="KW-0472">Membrane</keyword>
<keyword evidence="3" id="KW-1133">Transmembrane helix</keyword>
<dbReference type="Pfam" id="PF03265">
    <property type="entry name" value="DNase_II"/>
    <property type="match status" value="2"/>
</dbReference>
<dbReference type="InterPro" id="IPR014756">
    <property type="entry name" value="Ig_E-set"/>
</dbReference>
<name>D3B9Q0_HETP5</name>
<dbReference type="Pfam" id="PF01833">
    <property type="entry name" value="TIG"/>
    <property type="match status" value="4"/>
</dbReference>
<feature type="domain" description="IPT/TIG" evidence="4">
    <location>
        <begin position="1550"/>
        <end position="1631"/>
    </location>
</feature>
<evidence type="ECO:0000313" key="5">
    <source>
        <dbReference type="EMBL" id="EFA81962.1"/>
    </source>
</evidence>
<dbReference type="STRING" id="670386.D3B9Q0"/>
<keyword evidence="3" id="KW-0812">Transmembrane</keyword>
<sequence>MTTSRDFCFRKCDDHQNFMIIIKFTIISLILLSLISLSSGTLTFKYLPAKIPKNAGFKFYEIDASFDVTAYNSPTQLKVQSLQPTGQKRMTCFSLGKSQSNAIYKLHAECQLTYVGDYIIELTGVTDKAKYTLDLSNLIFPNQIIPGTSVTFSADMVDGVNVFALTDNVNPAMNIVPTRLNAQTMEVAIPPGLTSGLYSYYFVGNAGKLLPTQIFTVDVFQPFVNSAEVVDYVPFPTIRISGNGLDNNNVPPVITINGDNCLVFGVISTTSITCKTNIIVPGVYPIEIDLTTYPAPSNIHNIDINYHASINANRVFPSLLGGEMIVYTREVANGQIPNFHFDYNPAALLARTGGYVNIDGLQYAEIRVSIPANTPGQFNIMMSWVTGANPPIAIPDTTIAITYLATPPQLQTISPPMARFTPSFTNFNTNPIRTQITIGGTNFVDSIAPTVQLTGVNPTTGNLFTIACEDIRVQTNIFCTVKSPFEIEYSVQVSYSPQLVSNTINIRFYGLSCLGRTQQLPSVLPNPPVDWSFTFKFRETEDTPDYEKDSYLYLDNQYDTAAVQRLQGLTDTTTELSPLAATFDQIQYGYSYYFYNDQVGMRKPDGHKVKDTEDPLANFHIYSKGTNWGHTKGMVIYDHDTGSGLHIIHSQPYWPAFTFNGATLPTKKVPGPPPYEYYGIDTPNWLGDKSLNQHFFCYTFGPHDNANPDTTGINFVSKFISQNNPMLFQSVYHGLPNIYKQLDILLNPDHLAIRAIVDNCKAVVTAKGNLKDNCWWKYNFRTKGGNLLDLFAKTSNKYEEQMVPQVSASATALRIRNTNSHFMLDGIDIYEKMLDVFNDLPPPRVRPFFVQTLELGVGKRAYQTLDRQKLLSNVEYTLHSTDIMENLRSIQHRADRDHSKLMYNMQAQPFSTLRYDNIFCAGDSNRHNGQGIRGGGAACIFSPVLVNYFSNRVARYSNVVPINVGANLFGIQSMDLPVWMINSIIQVRIKPTDILIAVPSGSVFEVFQTVTYDKGVTHHAIPTIPRTYGTTDITSQFETEMFIYRSDINEKAEWTETWSFSITANKPNPIHIQQLYALQTAQFSVFACNRIVSPCDIESSYRVDTAFDLATNPFQYLYHPVIEFVTHANFMIPSNNPMPFINHFIEYLIANCLNWLAVSPTYEIVVTTPGTESRVENGQLHIHNIQCQEEIAFVLTWKSILLLIQQRDNTVTVDNNIIKGISWAISKHLINLMRGSINSNIDVCFSLNPERKTPVDLEGMPNNIDPPSAYWYAATVWDWLDTQDDQKLGPVNGVSSDTHEDKNQGREIPWQTILDQAMHAQTIVNIYKNLPMANQVKENADIILYNGFDPALITASSRNRLMSSTANPQSYYYNMLEQTLVEPGYFTSYQLTSLSPIQLEELYSSIFSKWETNQAIQILLENPLNSIVANHLIQNLDLLYNDISFGSIKLCYLTGETKKLCDPMSMVSMIHLIETITSSGEPLNSLSSDSNYDSDLQVYFIDAVAPTLSNLYSGMVIANLRGQLCDVSFTTLPKSNVIEIIDSICLISGPIIQSVSISSGPTSGNYPMDIQGYHFTSGMIASVGSNNCIQSTFIDSTKIQCMVPSGYGNNQPITLYNPSNDQFDSQTLSFSFTYNLPVIHSVTPFILPSSGTILTINGENFGNTKSLINLKAKGISDSLTILSLSDLMITCQIPSGSGAGFFISLAINRYNVPSLNGNGLGLNMVSYQNPIINSFTPVIGKVFDILRIEGSSFGQDLYRSKVFIGFKECPILSLSESIINCRIPYGISNELITVQIARHKPIFSNKYFQYQSSAITSQASQISTRGGLIQFHGDSFGSSLNDIASTKFDSQPVDCVPFNLFIECQIPEGIKNNLEFEIATNIYDNTTIVNVYLPPVIESMAFSFQTNNIIIFGKNFIPNQIPYDISTSYIEFLDQQSQPIRFNQTFIDENQISVGLNVLELHLISVQVVVEGRASNLMNLQFDFNTFIEIYQDNNMDGLQQQDEPTVSGTVLLSGISNPYDITPTSGTFTIPAGSYLMSIQVTPDLVLPLNNYNIEISATDVNVIKIPVWSKKNCVQSYPSTNGQTIVTLQQGTTNLWVYDICVNTLDCKYPVTSLSPQPSQCVATSLSNIAIIEIGSPITLLFYFDNNLNGVKDASEDEPTPGTITILYSTKNGRQLSTVAQTNPVQFLSYKGAVTVSLVFSNPNVYSILNKKVYYISDPLSDTYGLYRWSYDSIKPVILYNSYGVELSLPIGKYNLSTLSNMGFVGTKNHYGSGIINSLNTFTTDIRVTFTKTELSTPVLQLSAPTRTNINQMSLVLIEVSYIPLFSAFNGVEPSGQQIQFFSPYISAVPNFFYGGPSYTNPLNCNASLTDQTLVTCTVPAGSGSVPLSMMMNQMRLFAFKEYKMVYSVILVRGVVFEDLNGNNIRDSGEIILSNVKVVLGLTTTATTNAMGSYTFSGLYSGSFVLSVPPSSTHYLLKPISVNLSPSTPGLIQHIGLTKKNLDNINNDASLIELKQSVVTITIYLDDQQTYSTITKTGSTSYTIDITPMVTFQFSSVGNIRPVINNPTMLSATQPQFYWPYYQYLNGAPSQIFYDQPTYSGATLELPVGVYNSNYLAGLPISWSNSVKSFTTAPNMVVVLLTSVTRFEARDNQAVVVAINPTQIEILADNLLVDNLIVPTIGGSFFINNWSSKTPQASSPCGGSSACTLLPDGSKYQCPVIAGITKCSITIKFDNFVVSEPYTLSRAAASATGFVLQPSRLPANELIINGQNFPPANIALGYSKILVDGNPCQLVSFINETRASCLAAAITPLTDDGVLTFIIGNLPPSYYNFQYKSSKCNGATIKAGTQTKNYAIGANLTPAFAYNEINCSWFCYCTSTSNPVNAIWTVGINSMVYSKTQTFTKDKLKFSVQYAKCNGLTISDDTNSDVTLIKGDYTFAANIKLKSIVKPQIGCKVLMSLDATTNITVVSSFDPANFPNYPRWSTNYLSKAVIADYPDLRGTPLSSDGQYVSSPPLLNLSVGNVKSL</sequence>